<dbReference type="Proteomes" id="UP000677616">
    <property type="component" value="Chromosome"/>
</dbReference>
<feature type="domain" description="N-acetyltransferase" evidence="1">
    <location>
        <begin position="14"/>
        <end position="139"/>
    </location>
</feature>
<proteinExistence type="predicted"/>
<organism evidence="2 3">
    <name type="scientific">Streptococcus oriscaviae</name>
    <dbReference type="NCBI Taxonomy" id="2781599"/>
    <lineage>
        <taxon>Bacteria</taxon>
        <taxon>Bacillati</taxon>
        <taxon>Bacillota</taxon>
        <taxon>Bacilli</taxon>
        <taxon>Lactobacillales</taxon>
        <taxon>Streptococcaceae</taxon>
        <taxon>Streptococcus</taxon>
    </lineage>
</organism>
<accession>A0ABX7YLY0</accession>
<reference evidence="2 3" key="1">
    <citation type="submission" date="2021-04" db="EMBL/GenBank/DDBJ databases">
        <title>Complete genome sequence of a novel Streptococcus species.</title>
        <authorList>
            <person name="Teng J.L.L."/>
        </authorList>
    </citation>
    <scope>NUCLEOTIDE SEQUENCE [LARGE SCALE GENOMIC DNA]</scope>
    <source>
        <strain evidence="2 3">HKU75</strain>
    </source>
</reference>
<dbReference type="RefSeq" id="WP_212571963.1">
    <property type="nucleotide sequence ID" value="NZ_CP073084.1"/>
</dbReference>
<dbReference type="PANTHER" id="PTHR43415:SF3">
    <property type="entry name" value="GNAT-FAMILY ACETYLTRANSFERASE"/>
    <property type="match status" value="1"/>
</dbReference>
<dbReference type="EMBL" id="CP073084">
    <property type="protein sequence ID" value="QUE54832.1"/>
    <property type="molecule type" value="Genomic_DNA"/>
</dbReference>
<evidence type="ECO:0000313" key="3">
    <source>
        <dbReference type="Proteomes" id="UP000677616"/>
    </source>
</evidence>
<protein>
    <submittedName>
        <fullName evidence="2">GNAT family N-acetyltransferase</fullName>
    </submittedName>
</protein>
<evidence type="ECO:0000313" key="2">
    <source>
        <dbReference type="EMBL" id="QUE54832.1"/>
    </source>
</evidence>
<dbReference type="PROSITE" id="PS51186">
    <property type="entry name" value="GNAT"/>
    <property type="match status" value="1"/>
</dbReference>
<dbReference type="InterPro" id="IPR000182">
    <property type="entry name" value="GNAT_dom"/>
</dbReference>
<dbReference type="PANTHER" id="PTHR43415">
    <property type="entry name" value="SPERMIDINE N(1)-ACETYLTRANSFERASE"/>
    <property type="match status" value="1"/>
</dbReference>
<dbReference type="InterPro" id="IPR016181">
    <property type="entry name" value="Acyl_CoA_acyltransferase"/>
</dbReference>
<keyword evidence="3" id="KW-1185">Reference proteome</keyword>
<gene>
    <name evidence="2" type="ORF">INT76_02805</name>
</gene>
<name>A0ABX7YLY0_9STRE</name>
<sequence length="139" mass="16136">MQSFEAGFAEKYYEDCFTKPSAEIDRLTGSSGTYKKEEVVSYYNRIVTDPDRFDFILIAPDGTFIGESVINELDRENSTANFRIVIFDESYFGLGLDSWVVEKTRYFAFEQVGLHRLELEVFSFNPRAKRAYEKAGFRL</sequence>
<dbReference type="Pfam" id="PF13302">
    <property type="entry name" value="Acetyltransf_3"/>
    <property type="match status" value="1"/>
</dbReference>
<dbReference type="Gene3D" id="3.40.630.30">
    <property type="match status" value="1"/>
</dbReference>
<evidence type="ECO:0000259" key="1">
    <source>
        <dbReference type="PROSITE" id="PS51186"/>
    </source>
</evidence>
<dbReference type="SUPFAM" id="SSF55729">
    <property type="entry name" value="Acyl-CoA N-acyltransferases (Nat)"/>
    <property type="match status" value="1"/>
</dbReference>